<proteinExistence type="predicted"/>
<reference evidence="1" key="1">
    <citation type="submission" date="2021-06" db="EMBL/GenBank/DDBJ databases">
        <authorList>
            <person name="Kallberg Y."/>
            <person name="Tangrot J."/>
            <person name="Rosling A."/>
        </authorList>
    </citation>
    <scope>NUCLEOTIDE SEQUENCE</scope>
    <source>
        <strain evidence="1">MA461A</strain>
    </source>
</reference>
<dbReference type="EMBL" id="CAJVQC010073784">
    <property type="protein sequence ID" value="CAG8812520.1"/>
    <property type="molecule type" value="Genomic_DNA"/>
</dbReference>
<dbReference type="Proteomes" id="UP000789920">
    <property type="component" value="Unassembled WGS sequence"/>
</dbReference>
<feature type="non-terminal residue" evidence="1">
    <location>
        <position position="477"/>
    </location>
</feature>
<comment type="caution">
    <text evidence="1">The sequence shown here is derived from an EMBL/GenBank/DDBJ whole genome shotgun (WGS) entry which is preliminary data.</text>
</comment>
<organism evidence="1 2">
    <name type="scientific">Racocetra persica</name>
    <dbReference type="NCBI Taxonomy" id="160502"/>
    <lineage>
        <taxon>Eukaryota</taxon>
        <taxon>Fungi</taxon>
        <taxon>Fungi incertae sedis</taxon>
        <taxon>Mucoromycota</taxon>
        <taxon>Glomeromycotina</taxon>
        <taxon>Glomeromycetes</taxon>
        <taxon>Diversisporales</taxon>
        <taxon>Gigasporaceae</taxon>
        <taxon>Racocetra</taxon>
    </lineage>
</organism>
<protein>
    <submittedName>
        <fullName evidence="1">19221_t:CDS:1</fullName>
    </submittedName>
</protein>
<keyword evidence="2" id="KW-1185">Reference proteome</keyword>
<evidence type="ECO:0000313" key="1">
    <source>
        <dbReference type="EMBL" id="CAG8812520.1"/>
    </source>
</evidence>
<accession>A0ACA9RW86</accession>
<sequence length="477" mass="55169">PNMSEEQRDDAAKKIEELNKKISDLLEEKTKLSSTVERLQADYGKLKTDHSNAKEEAAKQINSLEEEVGQLSEQLSLARNQGDELIAEYEREGKKLEPRLKQLGEQNRNLEKQTRHLEGQRNELQSRRDCLTLEKEKLLSQLEDLTKSIDLLGKSVNSTKERYEAKNAEVSKQNLIKTAINPTDNVDKLKLDIDQLQSENDMLKLENTKLVEDLQKSNDKNQRLEIQLSEMVDVVQNASDELDSKSAEITQLRNGSLNLETEEEKRLMLLESEVEEQFQTLKNTLAALNMTGNANQNNTNQSDQQNLQSQLQELCGLLQTEINVNTSLRAALKETKVASLNKEEMMKKRIEDLTTQLNTVSEHVQIYKIRAEHVEAKLQQTEISLKKKIENEESLRKEWNVMVEEHAKDLDALKHRWDEERTILKASSTKTKAYQLAELELNHKELGDSWKQEKETLNKKLRLQKDSYEREIRSLQK</sequence>
<feature type="non-terminal residue" evidence="1">
    <location>
        <position position="1"/>
    </location>
</feature>
<evidence type="ECO:0000313" key="2">
    <source>
        <dbReference type="Proteomes" id="UP000789920"/>
    </source>
</evidence>
<gene>
    <name evidence="1" type="ORF">RPERSI_LOCUS23542</name>
</gene>
<name>A0ACA9RW86_9GLOM</name>